<name>A0A9P1C301_9DINO</name>
<feature type="signal peptide" evidence="1">
    <location>
        <begin position="1"/>
        <end position="34"/>
    </location>
</feature>
<organism evidence="2">
    <name type="scientific">Cladocopium goreaui</name>
    <dbReference type="NCBI Taxonomy" id="2562237"/>
    <lineage>
        <taxon>Eukaryota</taxon>
        <taxon>Sar</taxon>
        <taxon>Alveolata</taxon>
        <taxon>Dinophyceae</taxon>
        <taxon>Suessiales</taxon>
        <taxon>Symbiodiniaceae</taxon>
        <taxon>Cladocopium</taxon>
    </lineage>
</organism>
<dbReference type="EMBL" id="CAMXCT030000864">
    <property type="protein sequence ID" value="CAL4771446.1"/>
    <property type="molecule type" value="Genomic_DNA"/>
</dbReference>
<dbReference type="AlphaFoldDB" id="A0A9P1C301"/>
<proteinExistence type="predicted"/>
<evidence type="ECO:0000313" key="2">
    <source>
        <dbReference type="EMBL" id="CAI3984134.1"/>
    </source>
</evidence>
<evidence type="ECO:0000313" key="4">
    <source>
        <dbReference type="Proteomes" id="UP001152797"/>
    </source>
</evidence>
<dbReference type="EMBL" id="CAMXCT020000864">
    <property type="protein sequence ID" value="CAL1137509.1"/>
    <property type="molecule type" value="Genomic_DNA"/>
</dbReference>
<accession>A0A9P1C301</accession>
<sequence length="327" mass="36661">MALGLSKRKACALLFWGAPVLLIHLVDYCCQVWAAEHGDGPMQDLQMLELFSGEQELTRQCRLNGIECRAMDIRKDKVLHDLTSSRGFCLALLRLLRVQPNGMIWGGNPCASWVWISASTTKRRSREHGIFGDEGLEGVRVANCLAARFALLAMVAIVNGVWWSVEQPSSSCLPKCPYVAHVMTNMAPTWYLRTWMGAFNHFCSKPTALFGSWPLLEELKCRLSQAEQKSLRESSAGMYTKKRLPDGRVRVTGGKRLKESGAYTPEFGKRVAQLFKKGAVSASHLAAQRQRSLWKLEGPKGFEQPLDWKHADLPALRQFLLEEIAAN</sequence>
<reference evidence="3 4" key="2">
    <citation type="submission" date="2024-05" db="EMBL/GenBank/DDBJ databases">
        <authorList>
            <person name="Chen Y."/>
            <person name="Shah S."/>
            <person name="Dougan E. K."/>
            <person name="Thang M."/>
            <person name="Chan C."/>
        </authorList>
    </citation>
    <scope>NUCLEOTIDE SEQUENCE [LARGE SCALE GENOMIC DNA]</scope>
</reference>
<keyword evidence="1" id="KW-0732">Signal</keyword>
<evidence type="ECO:0000256" key="1">
    <source>
        <dbReference type="SAM" id="SignalP"/>
    </source>
</evidence>
<protein>
    <submittedName>
        <fullName evidence="2">Uncharacterized protein</fullName>
    </submittedName>
</protein>
<keyword evidence="4" id="KW-1185">Reference proteome</keyword>
<dbReference type="Proteomes" id="UP001152797">
    <property type="component" value="Unassembled WGS sequence"/>
</dbReference>
<comment type="caution">
    <text evidence="2">The sequence shown here is derived from an EMBL/GenBank/DDBJ whole genome shotgun (WGS) entry which is preliminary data.</text>
</comment>
<feature type="non-terminal residue" evidence="2">
    <location>
        <position position="1"/>
    </location>
</feature>
<evidence type="ECO:0000313" key="3">
    <source>
        <dbReference type="EMBL" id="CAL4771446.1"/>
    </source>
</evidence>
<reference evidence="2" key="1">
    <citation type="submission" date="2022-10" db="EMBL/GenBank/DDBJ databases">
        <authorList>
            <person name="Chen Y."/>
            <person name="Dougan E. K."/>
            <person name="Chan C."/>
            <person name="Rhodes N."/>
            <person name="Thang M."/>
        </authorList>
    </citation>
    <scope>NUCLEOTIDE SEQUENCE</scope>
</reference>
<feature type="chain" id="PRO_5043270094" evidence="1">
    <location>
        <begin position="35"/>
        <end position="327"/>
    </location>
</feature>
<gene>
    <name evidence="2" type="ORF">C1SCF055_LOCUS11684</name>
</gene>
<dbReference type="EMBL" id="CAMXCT010000864">
    <property type="protein sequence ID" value="CAI3984134.1"/>
    <property type="molecule type" value="Genomic_DNA"/>
</dbReference>